<name>A0AC61QY31_9FIRM</name>
<evidence type="ECO:0000313" key="1">
    <source>
        <dbReference type="EMBL" id="TGX97866.1"/>
    </source>
</evidence>
<gene>
    <name evidence="1" type="ORF">E5357_11055</name>
</gene>
<dbReference type="Proteomes" id="UP000307720">
    <property type="component" value="Unassembled WGS sequence"/>
</dbReference>
<accession>A0AC61QY31</accession>
<keyword evidence="2" id="KW-1185">Reference proteome</keyword>
<protein>
    <submittedName>
        <fullName evidence="1">Uncharacterized protein</fullName>
    </submittedName>
</protein>
<comment type="caution">
    <text evidence="1">The sequence shown here is derived from an EMBL/GenBank/DDBJ whole genome shotgun (WGS) entry which is preliminary data.</text>
</comment>
<evidence type="ECO:0000313" key="2">
    <source>
        <dbReference type="Proteomes" id="UP000307720"/>
    </source>
</evidence>
<reference evidence="1" key="1">
    <citation type="submission" date="2019-04" db="EMBL/GenBank/DDBJ databases">
        <title>Microbes associate with the intestines of laboratory mice.</title>
        <authorList>
            <person name="Navarre W."/>
            <person name="Wong E."/>
            <person name="Huang K."/>
            <person name="Tropini C."/>
            <person name="Ng K."/>
            <person name="Yu B."/>
        </authorList>
    </citation>
    <scope>NUCLEOTIDE SEQUENCE</scope>
    <source>
        <strain evidence="1">NM72_1-8</strain>
    </source>
</reference>
<organism evidence="1 2">
    <name type="scientific">Hominisplanchenecus murintestinalis</name>
    <dbReference type="NCBI Taxonomy" id="2941517"/>
    <lineage>
        <taxon>Bacteria</taxon>
        <taxon>Bacillati</taxon>
        <taxon>Bacillota</taxon>
        <taxon>Clostridia</taxon>
        <taxon>Lachnospirales</taxon>
        <taxon>Lachnospiraceae</taxon>
        <taxon>Hominisplanchenecus</taxon>
    </lineage>
</organism>
<sequence>MKNAVKYYSVGALLYCPANRAGIAESIINQKFGDKFSLALCLEDTIGDDCVEEAEEMMRGSLEKIYRSSQKKVFYLPRIFIRVREAEQIVRLMKMLGKVSEIINGFILPKFSLDNADAYIQAVRRVNENVKSPVYMMPIFESPSLINLRDRYDILYKLKEKLDQAEELVLNIRVGGNDLCNVFGFRRHSNESIHKIHPIAGILSDIITVYGRDYVVSGPVWEYYDGPGWESGLRQELEDDRLCGFVGKTVIHPKQIELVNEAYQVSREDFDDARQILGWDADSRFLVAGSSASERMNEYKVHANWAARTMMMAEAFGEKGGL</sequence>
<proteinExistence type="predicted"/>
<dbReference type="EMBL" id="SRZB01000025">
    <property type="protein sequence ID" value="TGX97866.1"/>
    <property type="molecule type" value="Genomic_DNA"/>
</dbReference>